<dbReference type="SUPFAM" id="SSF52540">
    <property type="entry name" value="P-loop containing nucleoside triphosphate hydrolases"/>
    <property type="match status" value="1"/>
</dbReference>
<organism evidence="3 4">
    <name type="scientific">Sutterella wadsworthensis HGA0223</name>
    <dbReference type="NCBI Taxonomy" id="1203554"/>
    <lineage>
        <taxon>Bacteria</taxon>
        <taxon>Pseudomonadati</taxon>
        <taxon>Pseudomonadota</taxon>
        <taxon>Betaproteobacteria</taxon>
        <taxon>Burkholderiales</taxon>
        <taxon>Sutterellaceae</taxon>
        <taxon>Sutterella</taxon>
    </lineage>
</organism>
<reference evidence="3 4" key="1">
    <citation type="submission" date="2013-04" db="EMBL/GenBank/DDBJ databases">
        <title>The Genome Sequence of Sutterella wadsworthensis HGA0223.</title>
        <authorList>
            <consortium name="The Broad Institute Genomics Platform"/>
            <person name="Earl A."/>
            <person name="Ward D."/>
            <person name="Feldgarden M."/>
            <person name="Gevers D."/>
            <person name="Schmidt T.M."/>
            <person name="Dover J."/>
            <person name="Dai D."/>
            <person name="Walker B."/>
            <person name="Young S."/>
            <person name="Zeng Q."/>
            <person name="Gargeya S."/>
            <person name="Fitzgerald M."/>
            <person name="Haas B."/>
            <person name="Abouelleil A."/>
            <person name="Allen A.W."/>
            <person name="Alvarado L."/>
            <person name="Arachchi H.M."/>
            <person name="Berlin A.M."/>
            <person name="Chapman S.B."/>
            <person name="Gainer-Dewar J."/>
            <person name="Goldberg J."/>
            <person name="Griggs A."/>
            <person name="Gujja S."/>
            <person name="Hansen M."/>
            <person name="Howarth C."/>
            <person name="Imamovic A."/>
            <person name="Ireland A."/>
            <person name="Larimer J."/>
            <person name="McCowan C."/>
            <person name="Murphy C."/>
            <person name="Pearson M."/>
            <person name="Poon T.W."/>
            <person name="Priest M."/>
            <person name="Roberts A."/>
            <person name="Saif S."/>
            <person name="Shea T."/>
            <person name="Sisk P."/>
            <person name="Sykes S."/>
            <person name="Wortman J."/>
            <person name="Nusbaum C."/>
            <person name="Birren B."/>
        </authorList>
    </citation>
    <scope>NUCLEOTIDE SEQUENCE [LARGE SCALE GENOMIC DNA]</scope>
    <source>
        <strain evidence="3 4">HGA0223</strain>
    </source>
</reference>
<dbReference type="InterPro" id="IPR027417">
    <property type="entry name" value="P-loop_NTPase"/>
</dbReference>
<dbReference type="eggNOG" id="COG4962">
    <property type="taxonomic scope" value="Bacteria"/>
</dbReference>
<dbReference type="Gene3D" id="3.40.50.300">
    <property type="entry name" value="P-loop containing nucleotide triphosphate hydrolases"/>
    <property type="match status" value="1"/>
</dbReference>
<dbReference type="RefSeq" id="WP_016473803.1">
    <property type="nucleotide sequence ID" value="NZ_KE150480.1"/>
</dbReference>
<dbReference type="PATRIC" id="fig|1203554.3.peg.387"/>
<dbReference type="Gene3D" id="3.30.450.380">
    <property type="match status" value="1"/>
</dbReference>
<dbReference type="Proteomes" id="UP000014400">
    <property type="component" value="Unassembled WGS sequence"/>
</dbReference>
<evidence type="ECO:0000313" key="3">
    <source>
        <dbReference type="EMBL" id="EPE01095.1"/>
    </source>
</evidence>
<evidence type="ECO:0000313" key="4">
    <source>
        <dbReference type="Proteomes" id="UP000014400"/>
    </source>
</evidence>
<keyword evidence="4" id="KW-1185">Reference proteome</keyword>
<comment type="caution">
    <text evidence="3">The sequence shown here is derived from an EMBL/GenBank/DDBJ whole genome shotgun (WGS) entry which is preliminary data.</text>
</comment>
<evidence type="ECO:0000256" key="1">
    <source>
        <dbReference type="ARBA" id="ARBA00006611"/>
    </source>
</evidence>
<dbReference type="AlphaFoldDB" id="S3CKP3"/>
<dbReference type="Pfam" id="PF00437">
    <property type="entry name" value="T2SSE"/>
    <property type="match status" value="1"/>
</dbReference>
<dbReference type="STRING" id="1203554.HMPREF1476_00405"/>
<dbReference type="SMART" id="SM00382">
    <property type="entry name" value="AAA"/>
    <property type="match status" value="1"/>
</dbReference>
<dbReference type="CDD" id="cd01130">
    <property type="entry name" value="VirB11-like_ATPase"/>
    <property type="match status" value="1"/>
</dbReference>
<evidence type="ECO:0000259" key="2">
    <source>
        <dbReference type="SMART" id="SM00382"/>
    </source>
</evidence>
<dbReference type="InterPro" id="IPR050921">
    <property type="entry name" value="T4SS_GSP_E_ATPase"/>
</dbReference>
<dbReference type="GO" id="GO:0016887">
    <property type="term" value="F:ATP hydrolysis activity"/>
    <property type="evidence" value="ECO:0007669"/>
    <property type="project" value="InterPro"/>
</dbReference>
<dbReference type="PANTHER" id="PTHR30486">
    <property type="entry name" value="TWITCHING MOTILITY PROTEIN PILT"/>
    <property type="match status" value="1"/>
</dbReference>
<gene>
    <name evidence="3" type="ORF">HMPREF1476_00405</name>
</gene>
<dbReference type="EMBL" id="ATCF01000005">
    <property type="protein sequence ID" value="EPE01095.1"/>
    <property type="molecule type" value="Genomic_DNA"/>
</dbReference>
<comment type="similarity">
    <text evidence="1">Belongs to the GSP E family.</text>
</comment>
<sequence length="424" mass="46682">MEVVEQVNVDQGVYARLRSLIVERIDAEAALHMKPEELEEQVARTIANAVQTERLFLNGHEQRLLTREIVNDMIRLGPIQGAIDDPEVTDVLINGPDQVLVERRGKLELTSIRFRNAEHLLNLAQRITSAVGRRIDESSPMVDARLADGSRVNIIAPPLCLNGICISIRKFSRLVMSLDELAARGAMTGEIAQFLKIAARARLNILVSGGTGSGKTTMLNALSQHIARDERIVTIEDAAELRLDQPFVVRLETRPASLEGKGEVTQRDLLKNALRMRPDRILVGEVRGVEAFDMLQAMNTGHDGSLSTIHANSPADALLRLENMLNMGANQMSSSLIRRQLASALDLLVQVERDGRGMRRITAVSEITADETGRDVIALPFFSFKHAADGAGGQYYRASPREPGFVEKLKVSGEYDLACEVLGL</sequence>
<dbReference type="HOGENOM" id="CLU_005379_4_1_4"/>
<accession>S3CKP3</accession>
<feature type="domain" description="AAA+ ATPase" evidence="2">
    <location>
        <begin position="201"/>
        <end position="355"/>
    </location>
</feature>
<dbReference type="PANTHER" id="PTHR30486:SF6">
    <property type="entry name" value="TYPE IV PILUS RETRACTATION ATPASE PILT"/>
    <property type="match status" value="1"/>
</dbReference>
<dbReference type="InterPro" id="IPR003593">
    <property type="entry name" value="AAA+_ATPase"/>
</dbReference>
<protein>
    <recommendedName>
        <fullName evidence="2">AAA+ ATPase domain-containing protein</fullName>
    </recommendedName>
</protein>
<dbReference type="InterPro" id="IPR001482">
    <property type="entry name" value="T2SS/T4SS_dom"/>
</dbReference>
<proteinExistence type="inferred from homology"/>
<name>S3CKP3_9BURK</name>